<keyword evidence="1" id="KW-1133">Transmembrane helix</keyword>
<evidence type="ECO:0008006" key="4">
    <source>
        <dbReference type="Google" id="ProtNLM"/>
    </source>
</evidence>
<dbReference type="InterPro" id="IPR005325">
    <property type="entry name" value="DUF308_memb"/>
</dbReference>
<dbReference type="PANTHER" id="PTHR34989">
    <property type="entry name" value="PROTEIN HDED"/>
    <property type="match status" value="1"/>
</dbReference>
<keyword evidence="1" id="KW-0472">Membrane</keyword>
<feature type="transmembrane region" description="Helical" evidence="1">
    <location>
        <begin position="156"/>
        <end position="174"/>
    </location>
</feature>
<evidence type="ECO:0000313" key="3">
    <source>
        <dbReference type="Proteomes" id="UP001458946"/>
    </source>
</evidence>
<feature type="transmembrane region" description="Helical" evidence="1">
    <location>
        <begin position="186"/>
        <end position="205"/>
    </location>
</feature>
<keyword evidence="3" id="KW-1185">Reference proteome</keyword>
<dbReference type="Pfam" id="PF03729">
    <property type="entry name" value="DUF308"/>
    <property type="match status" value="2"/>
</dbReference>
<proteinExistence type="predicted"/>
<dbReference type="EMBL" id="BAABRN010000106">
    <property type="protein sequence ID" value="GAA5504315.1"/>
    <property type="molecule type" value="Genomic_DNA"/>
</dbReference>
<organism evidence="2 3">
    <name type="scientific">Deinococcus xinjiangensis</name>
    <dbReference type="NCBI Taxonomy" id="457454"/>
    <lineage>
        <taxon>Bacteria</taxon>
        <taxon>Thermotogati</taxon>
        <taxon>Deinococcota</taxon>
        <taxon>Deinococci</taxon>
        <taxon>Deinococcales</taxon>
        <taxon>Deinococcaceae</taxon>
        <taxon>Deinococcus</taxon>
    </lineage>
</organism>
<evidence type="ECO:0000256" key="1">
    <source>
        <dbReference type="SAM" id="Phobius"/>
    </source>
</evidence>
<dbReference type="InterPro" id="IPR052712">
    <property type="entry name" value="Acid_resist_chaperone_HdeD"/>
</dbReference>
<feature type="transmembrane region" description="Helical" evidence="1">
    <location>
        <begin position="68"/>
        <end position="90"/>
    </location>
</feature>
<keyword evidence="1" id="KW-0812">Transmembrane</keyword>
<accession>A0ABP9VGG8</accession>
<reference evidence="2 3" key="1">
    <citation type="submission" date="2024-02" db="EMBL/GenBank/DDBJ databases">
        <title>Deinococcus xinjiangensis NBRC 107630.</title>
        <authorList>
            <person name="Ichikawa N."/>
            <person name="Katano-Makiyama Y."/>
            <person name="Hidaka K."/>
        </authorList>
    </citation>
    <scope>NUCLEOTIDE SEQUENCE [LARGE SCALE GENOMIC DNA]</scope>
    <source>
        <strain evidence="2 3">NBRC 107630</strain>
    </source>
</reference>
<gene>
    <name evidence="2" type="ORF">Dxin01_04085</name>
</gene>
<feature type="transmembrane region" description="Helical" evidence="1">
    <location>
        <begin position="97"/>
        <end position="115"/>
    </location>
</feature>
<sequence>MATLQLIYRGAALTVYPNPGGKDMTTLQDAVSMNTSSLAGVWWAVALRGLLTLLFGIATLFIPGLALTTLALLFGAYALLDGVAAIASGLREHRGRWPLLLLGLLGVGAGIMTFLNPAITALALLALIAWWAVLTGILEIVAAIRFRRTIPGAWEWLIALSGLLSVALGVLMLLSPTAGVLTVETWIAAYALIAGVTLLVLGFQLRRQASRRM</sequence>
<protein>
    <recommendedName>
        <fullName evidence="4">HdeD family acid-resistance protein</fullName>
    </recommendedName>
</protein>
<comment type="caution">
    <text evidence="2">The sequence shown here is derived from an EMBL/GenBank/DDBJ whole genome shotgun (WGS) entry which is preliminary data.</text>
</comment>
<evidence type="ECO:0000313" key="2">
    <source>
        <dbReference type="EMBL" id="GAA5504315.1"/>
    </source>
</evidence>
<name>A0ABP9VGG8_9DEIO</name>
<feature type="transmembrane region" description="Helical" evidence="1">
    <location>
        <begin position="41"/>
        <end position="62"/>
    </location>
</feature>
<dbReference type="Proteomes" id="UP001458946">
    <property type="component" value="Unassembled WGS sequence"/>
</dbReference>
<feature type="transmembrane region" description="Helical" evidence="1">
    <location>
        <begin position="121"/>
        <end position="144"/>
    </location>
</feature>
<dbReference type="PANTHER" id="PTHR34989:SF1">
    <property type="entry name" value="PROTEIN HDED"/>
    <property type="match status" value="1"/>
</dbReference>